<dbReference type="Proteomes" id="UP000094801">
    <property type="component" value="Unassembled WGS sequence"/>
</dbReference>
<protein>
    <recommendedName>
        <fullName evidence="3">DUF1783-domain-containing protein</fullName>
    </recommendedName>
</protein>
<dbReference type="STRING" id="983967.A0A1E4SYU5"/>
<dbReference type="Pfam" id="PF08695">
    <property type="entry name" value="Coa1"/>
    <property type="match status" value="1"/>
</dbReference>
<evidence type="ECO:0000313" key="2">
    <source>
        <dbReference type="Proteomes" id="UP000094801"/>
    </source>
</evidence>
<name>A0A1E4SYU5_9ASCO</name>
<dbReference type="PANTHER" id="PTHR28523">
    <property type="entry name" value="CYTOCHROME C OXIDASE ASSEMBLY FACTOR 1"/>
    <property type="match status" value="1"/>
</dbReference>
<dbReference type="InterPro" id="IPR014807">
    <property type="entry name" value="Coa1"/>
</dbReference>
<dbReference type="AlphaFoldDB" id="A0A1E4SYU5"/>
<dbReference type="EMBL" id="KV453855">
    <property type="protein sequence ID" value="ODV84676.1"/>
    <property type="molecule type" value="Genomic_DNA"/>
</dbReference>
<keyword evidence="2" id="KW-1185">Reference proteome</keyword>
<evidence type="ECO:0000313" key="1">
    <source>
        <dbReference type="EMBL" id="ODV84676.1"/>
    </source>
</evidence>
<accession>A0A1E4SYU5</accession>
<evidence type="ECO:0008006" key="3">
    <source>
        <dbReference type="Google" id="ProtNLM"/>
    </source>
</evidence>
<proteinExistence type="predicted"/>
<dbReference type="GO" id="GO:0033617">
    <property type="term" value="P:mitochondrial respiratory chain complex IV assembly"/>
    <property type="evidence" value="ECO:0007669"/>
    <property type="project" value="InterPro"/>
</dbReference>
<dbReference type="GO" id="GO:0005743">
    <property type="term" value="C:mitochondrial inner membrane"/>
    <property type="evidence" value="ECO:0007669"/>
    <property type="project" value="TreeGrafter"/>
</dbReference>
<gene>
    <name evidence="1" type="ORF">CANARDRAFT_28839</name>
</gene>
<dbReference type="InterPro" id="IPR042432">
    <property type="entry name" value="Coa1_fungi"/>
</dbReference>
<sequence>MIASRALMGLRSPAVVGRGTRITTMMMMPTLYRSFNTSLQMKMKSEEYHPISKVETDPITGKKTLSIPMTVNDELPDPLLNKNKTRNSFITFCLVMGISLFGIFNYEKVSSPVMNATMYCLRRSEVARSIIGKEITFEGLFPWIKGELNTMKGKINVRVWVSGDKGHALMCLIANRDSRMQEFQIERWELIFEGGKIVNLLDDESISLSF</sequence>
<dbReference type="OrthoDB" id="2100652at2759"/>
<reference evidence="2" key="1">
    <citation type="submission" date="2016-04" db="EMBL/GenBank/DDBJ databases">
        <title>Comparative genomics of biotechnologically important yeasts.</title>
        <authorList>
            <consortium name="DOE Joint Genome Institute"/>
            <person name="Riley R."/>
            <person name="Haridas S."/>
            <person name="Wolfe K.H."/>
            <person name="Lopes M.R."/>
            <person name="Hittinger C.T."/>
            <person name="Goker M."/>
            <person name="Salamov A."/>
            <person name="Wisecaver J."/>
            <person name="Long T.M."/>
            <person name="Aerts A.L."/>
            <person name="Barry K."/>
            <person name="Choi C."/>
            <person name="Clum A."/>
            <person name="Coughlan A.Y."/>
            <person name="Deshpande S."/>
            <person name="Douglass A.P."/>
            <person name="Hanson S.J."/>
            <person name="Klenk H.-P."/>
            <person name="Labutti K."/>
            <person name="Lapidus A."/>
            <person name="Lindquist E."/>
            <person name="Lipzen A."/>
            <person name="Meier-Kolthoff J.P."/>
            <person name="Ohm R.A."/>
            <person name="Otillar R.P."/>
            <person name="Pangilinan J."/>
            <person name="Peng Y."/>
            <person name="Rokas A."/>
            <person name="Rosa C.A."/>
            <person name="Scheuner C."/>
            <person name="Sibirny A.A."/>
            <person name="Slot J.C."/>
            <person name="Stielow J.B."/>
            <person name="Sun H."/>
            <person name="Kurtzman C.P."/>
            <person name="Blackwell M."/>
            <person name="Grigoriev I.V."/>
            <person name="Jeffries T.W."/>
        </authorList>
    </citation>
    <scope>NUCLEOTIDE SEQUENCE [LARGE SCALE GENOMIC DNA]</scope>
    <source>
        <strain evidence="2">NRRL YB-2248</strain>
    </source>
</reference>
<dbReference type="PANTHER" id="PTHR28523:SF1">
    <property type="entry name" value="CYTOCHROME C OXIDASE ASSEMBLY FACTOR 1"/>
    <property type="match status" value="1"/>
</dbReference>
<organism evidence="1 2">
    <name type="scientific">[Candida] arabinofermentans NRRL YB-2248</name>
    <dbReference type="NCBI Taxonomy" id="983967"/>
    <lineage>
        <taxon>Eukaryota</taxon>
        <taxon>Fungi</taxon>
        <taxon>Dikarya</taxon>
        <taxon>Ascomycota</taxon>
        <taxon>Saccharomycotina</taxon>
        <taxon>Pichiomycetes</taxon>
        <taxon>Pichiales</taxon>
        <taxon>Pichiaceae</taxon>
        <taxon>Ogataea</taxon>
        <taxon>Ogataea/Candida clade</taxon>
    </lineage>
</organism>